<name>A0A1I1G6X4_9BACT</name>
<dbReference type="PANTHER" id="PTHR42754:SF1">
    <property type="entry name" value="LIPOPROTEIN"/>
    <property type="match status" value="1"/>
</dbReference>
<dbReference type="RefSeq" id="WP_091509153.1">
    <property type="nucleotide sequence ID" value="NZ_FOLE01000002.1"/>
</dbReference>
<organism evidence="1 2">
    <name type="scientific">Flexibacter flexilis DSM 6793</name>
    <dbReference type="NCBI Taxonomy" id="927664"/>
    <lineage>
        <taxon>Bacteria</taxon>
        <taxon>Pseudomonadati</taxon>
        <taxon>Bacteroidota</taxon>
        <taxon>Cytophagia</taxon>
        <taxon>Cytophagales</taxon>
        <taxon>Flexibacteraceae</taxon>
        <taxon>Flexibacter</taxon>
    </lineage>
</organism>
<proteinExistence type="predicted"/>
<dbReference type="Proteomes" id="UP000199514">
    <property type="component" value="Unassembled WGS sequence"/>
</dbReference>
<reference evidence="1 2" key="1">
    <citation type="submission" date="2016-10" db="EMBL/GenBank/DDBJ databases">
        <authorList>
            <person name="de Groot N.N."/>
        </authorList>
    </citation>
    <scope>NUCLEOTIDE SEQUENCE [LARGE SCALE GENOMIC DNA]</scope>
    <source>
        <strain evidence="1 2">DSM 6793</strain>
    </source>
</reference>
<gene>
    <name evidence="1" type="ORF">SAMN05421780_102418</name>
</gene>
<accession>A0A1I1G6X4</accession>
<evidence type="ECO:0000313" key="2">
    <source>
        <dbReference type="Proteomes" id="UP000199514"/>
    </source>
</evidence>
<dbReference type="AlphaFoldDB" id="A0A1I1G6X4"/>
<sequence>MKKLILLFLLLSSYVFSYGQGTLVWENTYPLPKSQSIRTATLSPSKRFWVGVSDYAYCLNPTTNTYTRTTEILAFKDSNGDTLWHQNFVNYYQESEGWGVTPALNGNYWAIVFFRQATLPEDTHGIGVFLVDSLGQILEHREFMKGCVGIRCEGVYPQPDGGFVIAGGVEKVLSNCFDWDLMAMRVDGSGNLVWQQIYTMPGNQGILSTGLYPNNRLCIDYNEDFFDNNRMLYIDLPSGLILEKKNIFVMDNMALAAWPLRDGGFIVKGALDTSGTGSGYLTYISRTDANFNTIWSRFDTAGGYIRAIEARDTSVIMMGQKNVTIPNVGSYKAVFMAKVKLGTGQELWRKYFAEPNPAPDINPADVGSQPLDLIVTENNDLMAVGVKYGDYYMAKYTGVADFLQPSDYCSDSLQANFTGSWVGDTLRLYNTSNSGMALQDSVDCQWLIGGSTVSIDTAINMQISPSAHPNGLPVTLVITNFWGCKDTLTAIVTPQGIVGNKPVQKGVFVGEAYPNPASNSVSVNYGLPSACKSAVVRMSEVGTGKVLIEQEMSLTGDTLRLNTAPLAAGMYVLQVYADGAPLGVRKVSVVK</sequence>
<dbReference type="STRING" id="927664.SAMN05421780_102418"/>
<dbReference type="OrthoDB" id="9811934at2"/>
<dbReference type="EMBL" id="FOLE01000002">
    <property type="protein sequence ID" value="SFC05618.1"/>
    <property type="molecule type" value="Genomic_DNA"/>
</dbReference>
<evidence type="ECO:0000313" key="1">
    <source>
        <dbReference type="EMBL" id="SFC05618.1"/>
    </source>
</evidence>
<dbReference type="PANTHER" id="PTHR42754">
    <property type="entry name" value="ENDOGLUCANASE"/>
    <property type="match status" value="1"/>
</dbReference>
<keyword evidence="2" id="KW-1185">Reference proteome</keyword>
<protein>
    <submittedName>
        <fullName evidence="1">Por secretion system C-terminal sorting domain-containing protein</fullName>
    </submittedName>
</protein>